<keyword evidence="1" id="KW-1133">Transmembrane helix</keyword>
<keyword evidence="1" id="KW-0812">Transmembrane</keyword>
<organism evidence="2 3">
    <name type="scientific">Peronospora belbahrii</name>
    <dbReference type="NCBI Taxonomy" id="622444"/>
    <lineage>
        <taxon>Eukaryota</taxon>
        <taxon>Sar</taxon>
        <taxon>Stramenopiles</taxon>
        <taxon>Oomycota</taxon>
        <taxon>Peronosporomycetes</taxon>
        <taxon>Peronosporales</taxon>
        <taxon>Peronosporaceae</taxon>
        <taxon>Peronospora</taxon>
    </lineage>
</organism>
<keyword evidence="1" id="KW-0472">Membrane</keyword>
<accession>A0ABN8DCX6</accession>
<evidence type="ECO:0000313" key="3">
    <source>
        <dbReference type="Proteomes" id="UP001158986"/>
    </source>
</evidence>
<feature type="transmembrane region" description="Helical" evidence="1">
    <location>
        <begin position="85"/>
        <end position="107"/>
    </location>
</feature>
<keyword evidence="3" id="KW-1185">Reference proteome</keyword>
<dbReference type="Proteomes" id="UP001158986">
    <property type="component" value="Unassembled WGS sequence"/>
</dbReference>
<dbReference type="EMBL" id="CAKLCB010000387">
    <property type="protein sequence ID" value="CAH0522069.1"/>
    <property type="molecule type" value="Genomic_DNA"/>
</dbReference>
<name>A0ABN8DCX6_9STRA</name>
<sequence>MMHLNLVPLFIQLRGSSFDTLIESRCIYELSTFCVVFYVIFGLFAEKLYTVTIRGNILLNLENDPLMDVDLPFCYFPNYCLQLMFLEIEVIFAFVMVTGIAATWFLLAE</sequence>
<reference evidence="2 3" key="1">
    <citation type="submission" date="2021-11" db="EMBL/GenBank/DDBJ databases">
        <authorList>
            <person name="Islam A."/>
            <person name="Islam S."/>
            <person name="Flora M.S."/>
            <person name="Rahman M."/>
            <person name="Ziaur R.M."/>
            <person name="Epstein J.H."/>
            <person name="Hassan M."/>
            <person name="Klassen M."/>
            <person name="Woodard K."/>
            <person name="Webb A."/>
            <person name="Webby R.J."/>
            <person name="El Zowalaty M.E."/>
        </authorList>
    </citation>
    <scope>NUCLEOTIDE SEQUENCE [LARGE SCALE GENOMIC DNA]</scope>
    <source>
        <strain evidence="2">Pbs1</strain>
    </source>
</reference>
<evidence type="ECO:0000313" key="2">
    <source>
        <dbReference type="EMBL" id="CAH0522069.1"/>
    </source>
</evidence>
<feature type="transmembrane region" description="Helical" evidence="1">
    <location>
        <begin position="27"/>
        <end position="45"/>
    </location>
</feature>
<gene>
    <name evidence="2" type="ORF">PBS001_LOCUS8508</name>
</gene>
<evidence type="ECO:0000256" key="1">
    <source>
        <dbReference type="SAM" id="Phobius"/>
    </source>
</evidence>
<proteinExistence type="predicted"/>
<protein>
    <submittedName>
        <fullName evidence="2">Uncharacterized protein</fullName>
    </submittedName>
</protein>
<comment type="caution">
    <text evidence="2">The sequence shown here is derived from an EMBL/GenBank/DDBJ whole genome shotgun (WGS) entry which is preliminary data.</text>
</comment>